<reference evidence="1" key="2">
    <citation type="submission" date="2025-08" db="UniProtKB">
        <authorList>
            <consortium name="Ensembl"/>
        </authorList>
    </citation>
    <scope>IDENTIFICATION</scope>
</reference>
<dbReference type="Proteomes" id="UP000472276">
    <property type="component" value="Unassembled WGS sequence"/>
</dbReference>
<keyword evidence="2" id="KW-1185">Reference proteome</keyword>
<reference evidence="1" key="3">
    <citation type="submission" date="2025-09" db="UniProtKB">
        <authorList>
            <consortium name="Ensembl"/>
        </authorList>
    </citation>
    <scope>IDENTIFICATION</scope>
</reference>
<reference evidence="2" key="1">
    <citation type="submission" date="2020-03" db="EMBL/GenBank/DDBJ databases">
        <title>Evolution of repeat sequences and sex chromosomes of tilapia species revealed by chromosome-level genomes.</title>
        <authorList>
            <person name="Xu L."/>
            <person name="Tao W."/>
            <person name="Wang D."/>
            <person name="Zhou Q."/>
        </authorList>
    </citation>
    <scope>NUCLEOTIDE SEQUENCE [LARGE SCALE GENOMIC DNA]</scope>
    <source>
        <strain evidence="2">Israel</strain>
    </source>
</reference>
<sequence length="108" mass="12082">FKEVVVSLLKLMLMMRRKNTMEHKICNIIMVKHGGGNGSHDDVTADRSSRNIGDVCWGILSDQIQPNAAKLLGQCFTVQMDNHPDYSSDINRTEDVGFLLATLPKHLT</sequence>
<proteinExistence type="predicted"/>
<dbReference type="Ensembl" id="ENSOABT00000063095.1">
    <property type="protein sequence ID" value="ENSOABP00000059995.1"/>
    <property type="gene ID" value="ENSOABG00000034580.1"/>
</dbReference>
<name>A0AAZ1WX58_OREAU</name>
<evidence type="ECO:0000313" key="2">
    <source>
        <dbReference type="Proteomes" id="UP000472276"/>
    </source>
</evidence>
<dbReference type="AlphaFoldDB" id="A0AAZ1WX58"/>
<organism evidence="1 2">
    <name type="scientific">Oreochromis aureus</name>
    <name type="common">Israeli tilapia</name>
    <name type="synonym">Chromis aureus</name>
    <dbReference type="NCBI Taxonomy" id="47969"/>
    <lineage>
        <taxon>Eukaryota</taxon>
        <taxon>Metazoa</taxon>
        <taxon>Chordata</taxon>
        <taxon>Craniata</taxon>
        <taxon>Vertebrata</taxon>
        <taxon>Euteleostomi</taxon>
        <taxon>Actinopterygii</taxon>
        <taxon>Neopterygii</taxon>
        <taxon>Teleostei</taxon>
        <taxon>Neoteleostei</taxon>
        <taxon>Acanthomorphata</taxon>
        <taxon>Ovalentaria</taxon>
        <taxon>Cichlomorphae</taxon>
        <taxon>Cichliformes</taxon>
        <taxon>Cichlidae</taxon>
        <taxon>African cichlids</taxon>
        <taxon>Pseudocrenilabrinae</taxon>
        <taxon>Oreochromini</taxon>
        <taxon>Oreochromis</taxon>
    </lineage>
</organism>
<protein>
    <submittedName>
        <fullName evidence="1">Uncharacterized protein</fullName>
    </submittedName>
</protein>
<evidence type="ECO:0000313" key="1">
    <source>
        <dbReference type="Ensembl" id="ENSOABP00000059995.1"/>
    </source>
</evidence>
<accession>A0AAZ1WX58</accession>